<feature type="compositionally biased region" description="Low complexity" evidence="1">
    <location>
        <begin position="30"/>
        <end position="57"/>
    </location>
</feature>
<evidence type="ECO:0000313" key="3">
    <source>
        <dbReference type="EMBL" id="AZS41198.1"/>
    </source>
</evidence>
<evidence type="ECO:0008006" key="5">
    <source>
        <dbReference type="Google" id="ProtNLM"/>
    </source>
</evidence>
<dbReference type="InterPro" id="IPR007060">
    <property type="entry name" value="FtsL/DivIC"/>
</dbReference>
<sequence length="201" mass="21514">MARRPAPPSPSPGAHTPKPPAKGKGRATPKARATAPSTARAAAPSTARAAAGSRGGAPRVDVREWASGIRLSAFSVIMLSLVVLGAWVLVPTLGTFIDQRQKIAALEASVQVSEDQIAALEAERERWNDPAYITTQARERLYYVKPGEVVYLIDNDLDPAALPREQEPVSDTLVEKPTDWMPQLLRTLVSSGLSDTAAVTR</sequence>
<reference evidence="3 4" key="1">
    <citation type="submission" date="2018-08" db="EMBL/GenBank/DDBJ databases">
        <title>Microbacterium oxydans strain HG3.</title>
        <authorList>
            <person name="ORTET P."/>
        </authorList>
    </citation>
    <scope>NUCLEOTIDE SEQUENCE [LARGE SCALE GENOMIC DNA]</scope>
    <source>
        <strain evidence="3 4">HG3</strain>
    </source>
</reference>
<protein>
    <recommendedName>
        <fullName evidence="5">Septum formation initiator</fullName>
    </recommendedName>
</protein>
<dbReference type="AlphaFoldDB" id="A0A3S9WMB3"/>
<organism evidence="3 4">
    <name type="scientific">Microbacterium oxydans</name>
    <dbReference type="NCBI Taxonomy" id="82380"/>
    <lineage>
        <taxon>Bacteria</taxon>
        <taxon>Bacillati</taxon>
        <taxon>Actinomycetota</taxon>
        <taxon>Actinomycetes</taxon>
        <taxon>Micrococcales</taxon>
        <taxon>Microbacteriaceae</taxon>
        <taxon>Microbacterium</taxon>
    </lineage>
</organism>
<evidence type="ECO:0000313" key="4">
    <source>
        <dbReference type="Proteomes" id="UP000274841"/>
    </source>
</evidence>
<accession>A0A3S9WMB3</accession>
<keyword evidence="2" id="KW-0812">Transmembrane</keyword>
<dbReference type="RefSeq" id="WP_171011021.1">
    <property type="nucleotide sequence ID" value="NZ_CP031422.1"/>
</dbReference>
<dbReference type="KEGG" id="moy:CVS54_02546"/>
<gene>
    <name evidence="3" type="ORF">CVS54_02546</name>
</gene>
<feature type="compositionally biased region" description="Pro residues" evidence="1">
    <location>
        <begin position="1"/>
        <end position="11"/>
    </location>
</feature>
<dbReference type="EMBL" id="CP031422">
    <property type="protein sequence ID" value="AZS41198.1"/>
    <property type="molecule type" value="Genomic_DNA"/>
</dbReference>
<feature type="transmembrane region" description="Helical" evidence="2">
    <location>
        <begin position="71"/>
        <end position="90"/>
    </location>
</feature>
<proteinExistence type="predicted"/>
<keyword evidence="2" id="KW-0472">Membrane</keyword>
<feature type="region of interest" description="Disordered" evidence="1">
    <location>
        <begin position="1"/>
        <end position="57"/>
    </location>
</feature>
<evidence type="ECO:0000256" key="1">
    <source>
        <dbReference type="SAM" id="MobiDB-lite"/>
    </source>
</evidence>
<name>A0A3S9WMB3_9MICO</name>
<keyword evidence="2" id="KW-1133">Transmembrane helix</keyword>
<evidence type="ECO:0000256" key="2">
    <source>
        <dbReference type="SAM" id="Phobius"/>
    </source>
</evidence>
<dbReference type="Proteomes" id="UP000274841">
    <property type="component" value="Chromosome"/>
</dbReference>
<dbReference type="Pfam" id="PF04977">
    <property type="entry name" value="DivIC"/>
    <property type="match status" value="1"/>
</dbReference>